<dbReference type="GO" id="GO:0003676">
    <property type="term" value="F:nucleic acid binding"/>
    <property type="evidence" value="ECO:0007669"/>
    <property type="project" value="InterPro"/>
</dbReference>
<proteinExistence type="inferred from homology"/>
<dbReference type="InterPro" id="IPR003690">
    <property type="entry name" value="MTERF"/>
</dbReference>
<evidence type="ECO:0000256" key="2">
    <source>
        <dbReference type="ARBA" id="ARBA00022472"/>
    </source>
</evidence>
<protein>
    <recommendedName>
        <fullName evidence="5">Transcription termination factor MTEF18, mitochondrial-like</fullName>
    </recommendedName>
</protein>
<organism evidence="4">
    <name type="scientific">Ananas comosus var. bracteatus</name>
    <name type="common">red pineapple</name>
    <dbReference type="NCBI Taxonomy" id="296719"/>
    <lineage>
        <taxon>Eukaryota</taxon>
        <taxon>Viridiplantae</taxon>
        <taxon>Streptophyta</taxon>
        <taxon>Embryophyta</taxon>
        <taxon>Tracheophyta</taxon>
        <taxon>Spermatophyta</taxon>
        <taxon>Magnoliopsida</taxon>
        <taxon>Liliopsida</taxon>
        <taxon>Poales</taxon>
        <taxon>Bromeliaceae</taxon>
        <taxon>Bromelioideae</taxon>
        <taxon>Ananas</taxon>
    </lineage>
</organism>
<dbReference type="Gene3D" id="1.25.70.10">
    <property type="entry name" value="Transcription termination factor 3, mitochondrial"/>
    <property type="match status" value="1"/>
</dbReference>
<dbReference type="SMART" id="SM00733">
    <property type="entry name" value="Mterf"/>
    <property type="match status" value="3"/>
</dbReference>
<name>A0A6V7NJE4_ANACO</name>
<evidence type="ECO:0000313" key="4">
    <source>
        <dbReference type="EMBL" id="CAD1818729.1"/>
    </source>
</evidence>
<dbReference type="AlphaFoldDB" id="A0A6V7NJE4"/>
<dbReference type="InterPro" id="IPR038538">
    <property type="entry name" value="MTERF_sf"/>
</dbReference>
<dbReference type="Pfam" id="PF02536">
    <property type="entry name" value="mTERF"/>
    <property type="match status" value="1"/>
</dbReference>
<dbReference type="PANTHER" id="PTHR13068:SF113">
    <property type="entry name" value="TRANSCRIPTION TERMINATION FACTOR MTEF18, MITOCHONDRIAL"/>
    <property type="match status" value="1"/>
</dbReference>
<keyword evidence="2" id="KW-0805">Transcription regulation</keyword>
<dbReference type="GO" id="GO:0006353">
    <property type="term" value="P:DNA-templated transcription termination"/>
    <property type="evidence" value="ECO:0007669"/>
    <property type="project" value="UniProtKB-KW"/>
</dbReference>
<accession>A0A6V7NJE4</accession>
<gene>
    <name evidence="4" type="ORF">CB5_LOCUS1940</name>
</gene>
<keyword evidence="3" id="KW-0809">Transit peptide</keyword>
<dbReference type="EMBL" id="LR862139">
    <property type="protein sequence ID" value="CAD1818729.1"/>
    <property type="molecule type" value="Genomic_DNA"/>
</dbReference>
<evidence type="ECO:0000256" key="1">
    <source>
        <dbReference type="ARBA" id="ARBA00007692"/>
    </source>
</evidence>
<dbReference type="FunFam" id="1.25.70.10:FF:000017">
    <property type="entry name" value="Transcription termination factor MTEF18, mitochondrial"/>
    <property type="match status" value="1"/>
</dbReference>
<dbReference type="PANTHER" id="PTHR13068">
    <property type="entry name" value="CGI-12 PROTEIN-RELATED"/>
    <property type="match status" value="1"/>
</dbReference>
<evidence type="ECO:0000256" key="3">
    <source>
        <dbReference type="ARBA" id="ARBA00022946"/>
    </source>
</evidence>
<keyword evidence="2" id="KW-0804">Transcription</keyword>
<comment type="similarity">
    <text evidence="1">Belongs to the mTERF family.</text>
</comment>
<reference evidence="4" key="1">
    <citation type="submission" date="2020-07" db="EMBL/GenBank/DDBJ databases">
        <authorList>
            <person name="Lin J."/>
        </authorList>
    </citation>
    <scope>NUCLEOTIDE SEQUENCE</scope>
</reference>
<keyword evidence="2" id="KW-0806">Transcription termination</keyword>
<evidence type="ECO:0008006" key="5">
    <source>
        <dbReference type="Google" id="ProtNLM"/>
    </source>
</evidence>
<sequence length="314" mass="35809">MKREEVGKFLLENPKFFDFDLENPAISMPGYLRCLRLSPEQVAELSESYPYVMGRNKLGNLPGSIRAMGLAGWLLGKIVEGNHHYLSSEFVSATSHVEKFECDFVEGIEKIKSEKKEQFVDNKVEFLLGIGLGRNKITARAVAVLNGTKDQLDERFDRLLEIGFEYPMLCRMISASPKILNQSKEMLQEKINFLCNDLSYSLEYLDSFPAFLCFDLENRIKPRYRILNWLQEIGLLKKPFAPATVLANSEKRFMFNLYSVHPAAPKQWVGTLIAKPMPAGSFDFPTIKTVQVTEEELYDTSMGRYATGNICLEN</sequence>